<dbReference type="PROSITE" id="PS51892">
    <property type="entry name" value="SUBTILASE"/>
    <property type="match status" value="1"/>
</dbReference>
<gene>
    <name evidence="10" type="ORF">FB566_3010</name>
</gene>
<accession>A0A543AXZ6</accession>
<feature type="region of interest" description="Disordered" evidence="6">
    <location>
        <begin position="326"/>
        <end position="361"/>
    </location>
</feature>
<feature type="active site" description="Charge relay system" evidence="5">
    <location>
        <position position="261"/>
    </location>
</feature>
<dbReference type="PROSITE" id="PS00136">
    <property type="entry name" value="SUBTILASE_ASP"/>
    <property type="match status" value="1"/>
</dbReference>
<dbReference type="InterPro" id="IPR000209">
    <property type="entry name" value="Peptidase_S8/S53_dom"/>
</dbReference>
<dbReference type="PANTHER" id="PTHR43806:SF11">
    <property type="entry name" value="CEREVISIN-RELATED"/>
    <property type="match status" value="1"/>
</dbReference>
<dbReference type="OrthoDB" id="3530033at2"/>
<feature type="signal peptide" evidence="8">
    <location>
        <begin position="1"/>
        <end position="25"/>
    </location>
</feature>
<evidence type="ECO:0000313" key="10">
    <source>
        <dbReference type="EMBL" id="TQL77451.1"/>
    </source>
</evidence>
<evidence type="ECO:0000313" key="11">
    <source>
        <dbReference type="Proteomes" id="UP000317043"/>
    </source>
</evidence>
<dbReference type="PANTHER" id="PTHR43806">
    <property type="entry name" value="PEPTIDASE S8"/>
    <property type="match status" value="1"/>
</dbReference>
<evidence type="ECO:0000256" key="1">
    <source>
        <dbReference type="ARBA" id="ARBA00011073"/>
    </source>
</evidence>
<dbReference type="SUPFAM" id="SSF52743">
    <property type="entry name" value="Subtilisin-like"/>
    <property type="match status" value="1"/>
</dbReference>
<dbReference type="InParanoid" id="A0A543AXZ6"/>
<reference evidence="10 11" key="1">
    <citation type="submission" date="2019-06" db="EMBL/GenBank/DDBJ databases">
        <title>Sequencing the genomes of 1000 actinobacteria strains.</title>
        <authorList>
            <person name="Klenk H.-P."/>
        </authorList>
    </citation>
    <scope>NUCLEOTIDE SEQUENCE [LARGE SCALE GENOMIC DNA]</scope>
    <source>
        <strain evidence="10 11">DSM 45928</strain>
    </source>
</reference>
<evidence type="ECO:0000259" key="9">
    <source>
        <dbReference type="Pfam" id="PF00082"/>
    </source>
</evidence>
<name>A0A543AXZ6_9ACTN</name>
<dbReference type="AlphaFoldDB" id="A0A543AXZ6"/>
<dbReference type="PRINTS" id="PR00723">
    <property type="entry name" value="SUBTILISIN"/>
</dbReference>
<dbReference type="GO" id="GO:0004252">
    <property type="term" value="F:serine-type endopeptidase activity"/>
    <property type="evidence" value="ECO:0007669"/>
    <property type="project" value="UniProtKB-UniRule"/>
</dbReference>
<keyword evidence="4 5" id="KW-0720">Serine protease</keyword>
<evidence type="ECO:0000256" key="2">
    <source>
        <dbReference type="ARBA" id="ARBA00022670"/>
    </source>
</evidence>
<evidence type="ECO:0000256" key="7">
    <source>
        <dbReference type="SAM" id="Phobius"/>
    </source>
</evidence>
<feature type="region of interest" description="Disordered" evidence="6">
    <location>
        <begin position="395"/>
        <end position="419"/>
    </location>
</feature>
<keyword evidence="2 5" id="KW-0645">Protease</keyword>
<keyword evidence="3 5" id="KW-0378">Hydrolase</keyword>
<sequence>MTSRFLRGVAVGALAATLIPGVAHADQTREDQWYLEALDIAAAHEITKGAGVRIGMVDSGVDPDHPDLVGNVEAGRSSWSGGEDGLVDPWQHGTSMAGLMVGHGHGADGSEGILGVAPEATVVSASVYPPDHDQESLESDVATEQAIVQSIRWLADQDVDVMLLAYSGPGSQEQREAVEYAADKGITIITGTGNLSDDTFAFSAISDPARFKQTTVVAGTNEAGEHWDRSKVGREAMLAAPAENILSTIPGGGYEYSHGTSNSAAIVAGVAALMKAQWPDMPWEIIQWRITETARDLGAKGVDQETGFGMVDPVAALTETVQVPDHRTDEEVNPDPYPRAESNDHIDTTEPATTLTSSGGSGPSPWWIVIAGAAIVVLLATVAIVIRKTRAPTLERTPRSGEHPLNGGSGTRTTEVRRA</sequence>
<evidence type="ECO:0000256" key="3">
    <source>
        <dbReference type="ARBA" id="ARBA00022801"/>
    </source>
</evidence>
<evidence type="ECO:0000256" key="6">
    <source>
        <dbReference type="SAM" id="MobiDB-lite"/>
    </source>
</evidence>
<dbReference type="InterPro" id="IPR036852">
    <property type="entry name" value="Peptidase_S8/S53_dom_sf"/>
</dbReference>
<keyword evidence="7" id="KW-1133">Transmembrane helix</keyword>
<dbReference type="Pfam" id="PF00082">
    <property type="entry name" value="Peptidase_S8"/>
    <property type="match status" value="1"/>
</dbReference>
<dbReference type="EMBL" id="VFOW01000001">
    <property type="protein sequence ID" value="TQL77451.1"/>
    <property type="molecule type" value="Genomic_DNA"/>
</dbReference>
<evidence type="ECO:0000256" key="4">
    <source>
        <dbReference type="ARBA" id="ARBA00022825"/>
    </source>
</evidence>
<protein>
    <submittedName>
        <fullName evidence="10">Subtilisin family serine protease</fullName>
    </submittedName>
</protein>
<dbReference type="Gene3D" id="3.40.50.200">
    <property type="entry name" value="Peptidase S8/S53 domain"/>
    <property type="match status" value="1"/>
</dbReference>
<feature type="domain" description="Peptidase S8/S53" evidence="9">
    <location>
        <begin position="49"/>
        <end position="309"/>
    </location>
</feature>
<feature type="active site" description="Charge relay system" evidence="5">
    <location>
        <position position="58"/>
    </location>
</feature>
<comment type="similarity">
    <text evidence="1 5">Belongs to the peptidase S8 family.</text>
</comment>
<comment type="caution">
    <text evidence="10">The sequence shown here is derived from an EMBL/GenBank/DDBJ whole genome shotgun (WGS) entry which is preliminary data.</text>
</comment>
<feature type="transmembrane region" description="Helical" evidence="7">
    <location>
        <begin position="366"/>
        <end position="386"/>
    </location>
</feature>
<dbReference type="InterPro" id="IPR015500">
    <property type="entry name" value="Peptidase_S8_subtilisin-rel"/>
</dbReference>
<proteinExistence type="inferred from homology"/>
<feature type="active site" description="Charge relay system" evidence="5">
    <location>
        <position position="92"/>
    </location>
</feature>
<evidence type="ECO:0000256" key="5">
    <source>
        <dbReference type="PROSITE-ProRule" id="PRU01240"/>
    </source>
</evidence>
<keyword evidence="8" id="KW-0732">Signal</keyword>
<keyword evidence="11" id="KW-1185">Reference proteome</keyword>
<keyword evidence="7" id="KW-0472">Membrane</keyword>
<feature type="chain" id="PRO_5021740484" evidence="8">
    <location>
        <begin position="26"/>
        <end position="419"/>
    </location>
</feature>
<organism evidence="10 11">
    <name type="scientific">Stackebrandtia endophytica</name>
    <dbReference type="NCBI Taxonomy" id="1496996"/>
    <lineage>
        <taxon>Bacteria</taxon>
        <taxon>Bacillati</taxon>
        <taxon>Actinomycetota</taxon>
        <taxon>Actinomycetes</taxon>
        <taxon>Glycomycetales</taxon>
        <taxon>Glycomycetaceae</taxon>
        <taxon>Stackebrandtia</taxon>
    </lineage>
</organism>
<dbReference type="RefSeq" id="WP_142040351.1">
    <property type="nucleotide sequence ID" value="NZ_JBHTGS010000001.1"/>
</dbReference>
<evidence type="ECO:0000256" key="8">
    <source>
        <dbReference type="SAM" id="SignalP"/>
    </source>
</evidence>
<dbReference type="InterPro" id="IPR050131">
    <property type="entry name" value="Peptidase_S8_subtilisin-like"/>
</dbReference>
<dbReference type="InterPro" id="IPR023827">
    <property type="entry name" value="Peptidase_S8_Asp-AS"/>
</dbReference>
<dbReference type="Proteomes" id="UP000317043">
    <property type="component" value="Unassembled WGS sequence"/>
</dbReference>
<keyword evidence="7" id="KW-0812">Transmembrane</keyword>
<dbReference type="GO" id="GO:0006508">
    <property type="term" value="P:proteolysis"/>
    <property type="evidence" value="ECO:0007669"/>
    <property type="project" value="UniProtKB-KW"/>
</dbReference>